<protein>
    <submittedName>
        <fullName evidence="3">Serine/threonine-protein phosphatase 7 long form-like protein</fullName>
    </submittedName>
</protein>
<dbReference type="InterPro" id="IPR044824">
    <property type="entry name" value="MAIN-like"/>
</dbReference>
<sequence>MVLSVFGLFEVCWFLIPQSSRACLVLPDRVLRPRRHRALELLNLPVQIVPLHEQTGFYGVARVGYIPFDHALISTLVERWRPETNSFHMPIGECNITLQDVAI</sequence>
<dbReference type="PANTHER" id="PTHR46033:SF8">
    <property type="entry name" value="PROTEIN MAINTENANCE OF MERISTEMS-LIKE"/>
    <property type="match status" value="1"/>
</dbReference>
<dbReference type="InterPro" id="IPR019557">
    <property type="entry name" value="AminoTfrase-like_pln_mobile"/>
</dbReference>
<feature type="chain" id="PRO_5032434231" evidence="1">
    <location>
        <begin position="23"/>
        <end position="103"/>
    </location>
</feature>
<keyword evidence="4" id="KW-1185">Reference proteome</keyword>
<comment type="caution">
    <text evidence="3">The sequence shown here is derived from an EMBL/GenBank/DDBJ whole genome shotgun (WGS) entry which is preliminary data.</text>
</comment>
<evidence type="ECO:0000313" key="3">
    <source>
        <dbReference type="EMBL" id="KAF7822084.1"/>
    </source>
</evidence>
<evidence type="ECO:0000313" key="4">
    <source>
        <dbReference type="Proteomes" id="UP000634136"/>
    </source>
</evidence>
<name>A0A834TJ68_9FABA</name>
<evidence type="ECO:0000259" key="2">
    <source>
        <dbReference type="Pfam" id="PF10536"/>
    </source>
</evidence>
<dbReference type="PANTHER" id="PTHR46033">
    <property type="entry name" value="PROTEIN MAIN-LIKE 2"/>
    <property type="match status" value="1"/>
</dbReference>
<dbReference type="Proteomes" id="UP000634136">
    <property type="component" value="Unassembled WGS sequence"/>
</dbReference>
<dbReference type="AlphaFoldDB" id="A0A834TJ68"/>
<reference evidence="3" key="1">
    <citation type="submission" date="2020-09" db="EMBL/GenBank/DDBJ databases">
        <title>Genome-Enabled Discovery of Anthraquinone Biosynthesis in Senna tora.</title>
        <authorList>
            <person name="Kang S.-H."/>
            <person name="Pandey R.P."/>
            <person name="Lee C.-M."/>
            <person name="Sim J.-S."/>
            <person name="Jeong J.-T."/>
            <person name="Choi B.-S."/>
            <person name="Jung M."/>
            <person name="Ginzburg D."/>
            <person name="Zhao K."/>
            <person name="Won S.Y."/>
            <person name="Oh T.-J."/>
            <person name="Yu Y."/>
            <person name="Kim N.-H."/>
            <person name="Lee O.R."/>
            <person name="Lee T.-H."/>
            <person name="Bashyal P."/>
            <person name="Kim T.-S."/>
            <person name="Lee W.-H."/>
            <person name="Kawkins C."/>
            <person name="Kim C.-K."/>
            <person name="Kim J.S."/>
            <person name="Ahn B.O."/>
            <person name="Rhee S.Y."/>
            <person name="Sohng J.K."/>
        </authorList>
    </citation>
    <scope>NUCLEOTIDE SEQUENCE</scope>
    <source>
        <tissue evidence="3">Leaf</tissue>
    </source>
</reference>
<evidence type="ECO:0000256" key="1">
    <source>
        <dbReference type="SAM" id="SignalP"/>
    </source>
</evidence>
<gene>
    <name evidence="3" type="ORF">G2W53_027539</name>
</gene>
<organism evidence="3 4">
    <name type="scientific">Senna tora</name>
    <dbReference type="NCBI Taxonomy" id="362788"/>
    <lineage>
        <taxon>Eukaryota</taxon>
        <taxon>Viridiplantae</taxon>
        <taxon>Streptophyta</taxon>
        <taxon>Embryophyta</taxon>
        <taxon>Tracheophyta</taxon>
        <taxon>Spermatophyta</taxon>
        <taxon>Magnoliopsida</taxon>
        <taxon>eudicotyledons</taxon>
        <taxon>Gunneridae</taxon>
        <taxon>Pentapetalae</taxon>
        <taxon>rosids</taxon>
        <taxon>fabids</taxon>
        <taxon>Fabales</taxon>
        <taxon>Fabaceae</taxon>
        <taxon>Caesalpinioideae</taxon>
        <taxon>Cassia clade</taxon>
        <taxon>Senna</taxon>
    </lineage>
</organism>
<accession>A0A834TJ68</accession>
<dbReference type="Pfam" id="PF10536">
    <property type="entry name" value="PMD"/>
    <property type="match status" value="1"/>
</dbReference>
<dbReference type="OrthoDB" id="1937605at2759"/>
<keyword evidence="1" id="KW-0732">Signal</keyword>
<dbReference type="GO" id="GO:0010073">
    <property type="term" value="P:meristem maintenance"/>
    <property type="evidence" value="ECO:0007669"/>
    <property type="project" value="InterPro"/>
</dbReference>
<feature type="signal peptide" evidence="1">
    <location>
        <begin position="1"/>
        <end position="22"/>
    </location>
</feature>
<feature type="domain" description="Aminotransferase-like plant mobile" evidence="2">
    <location>
        <begin position="56"/>
        <end position="103"/>
    </location>
</feature>
<proteinExistence type="predicted"/>
<dbReference type="EMBL" id="JAAIUW010000008">
    <property type="protein sequence ID" value="KAF7822084.1"/>
    <property type="molecule type" value="Genomic_DNA"/>
</dbReference>